<evidence type="ECO:0000313" key="2">
    <source>
        <dbReference type="Proteomes" id="UP000184612"/>
    </source>
</evidence>
<evidence type="ECO:0000313" key="1">
    <source>
        <dbReference type="EMBL" id="SHO43901.1"/>
    </source>
</evidence>
<protein>
    <submittedName>
        <fullName evidence="1">Uncharacterized protein</fullName>
    </submittedName>
</protein>
<dbReference type="InterPro" id="IPR029062">
    <property type="entry name" value="Class_I_gatase-like"/>
</dbReference>
<keyword evidence="2" id="KW-1185">Reference proteome</keyword>
<sequence length="59" mass="6685">MFTIYVYVLDTLADWELGYAISELNSCRFFKKGEQRVSLKTVSYSKAPINTMGGLTIIT</sequence>
<gene>
    <name evidence="1" type="ORF">SAMN02745217_00396</name>
</gene>
<dbReference type="STRING" id="1121345.SAMN02745217_00396"/>
<reference evidence="1 2" key="1">
    <citation type="submission" date="2016-12" db="EMBL/GenBank/DDBJ databases">
        <authorList>
            <person name="Song W.-J."/>
            <person name="Kurnit D.M."/>
        </authorList>
    </citation>
    <scope>NUCLEOTIDE SEQUENCE [LARGE SCALE GENOMIC DNA]</scope>
    <source>
        <strain evidence="1 2">DSM 12503</strain>
    </source>
</reference>
<dbReference type="RefSeq" id="WP_330393834.1">
    <property type="nucleotide sequence ID" value="NZ_FRFD01000003.1"/>
</dbReference>
<accession>A0A1M7XY54</accession>
<dbReference type="AlphaFoldDB" id="A0A1M7XY54"/>
<dbReference type="Proteomes" id="UP000184612">
    <property type="component" value="Unassembled WGS sequence"/>
</dbReference>
<name>A0A1M7XY54_9FIRM</name>
<organism evidence="1 2">
    <name type="scientific">Anaerocolumna xylanovorans DSM 12503</name>
    <dbReference type="NCBI Taxonomy" id="1121345"/>
    <lineage>
        <taxon>Bacteria</taxon>
        <taxon>Bacillati</taxon>
        <taxon>Bacillota</taxon>
        <taxon>Clostridia</taxon>
        <taxon>Lachnospirales</taxon>
        <taxon>Lachnospiraceae</taxon>
        <taxon>Anaerocolumna</taxon>
    </lineage>
</organism>
<dbReference type="EMBL" id="FRFD01000003">
    <property type="protein sequence ID" value="SHO43901.1"/>
    <property type="molecule type" value="Genomic_DNA"/>
</dbReference>
<proteinExistence type="predicted"/>
<dbReference type="Gene3D" id="3.40.50.880">
    <property type="match status" value="1"/>
</dbReference>